<dbReference type="PANTHER" id="PTHR11403">
    <property type="entry name" value="CYTOCHROME C OXIDASE SUBUNIT III"/>
    <property type="match status" value="1"/>
</dbReference>
<keyword evidence="3" id="KW-1003">Cell membrane</keyword>
<feature type="domain" description="Heme-copper oxidase subunit III family profile" evidence="9">
    <location>
        <begin position="1"/>
        <end position="199"/>
    </location>
</feature>
<dbReference type="InterPro" id="IPR024791">
    <property type="entry name" value="Cyt_c/ubiquinol_Oxase_su3"/>
</dbReference>
<dbReference type="InterPro" id="IPR013833">
    <property type="entry name" value="Cyt_c_oxidase_su3_a-hlx"/>
</dbReference>
<evidence type="ECO:0000256" key="3">
    <source>
        <dbReference type="ARBA" id="ARBA00022475"/>
    </source>
</evidence>
<gene>
    <name evidence="10" type="ORF">IBL26_06320</name>
</gene>
<keyword evidence="5 8" id="KW-1133">Transmembrane helix</keyword>
<dbReference type="RefSeq" id="WP_187783622.1">
    <property type="nucleotide sequence ID" value="NZ_JACTVA010000007.1"/>
</dbReference>
<evidence type="ECO:0000256" key="7">
    <source>
        <dbReference type="RuleBase" id="RU003376"/>
    </source>
</evidence>
<evidence type="ECO:0000256" key="8">
    <source>
        <dbReference type="SAM" id="Phobius"/>
    </source>
</evidence>
<reference evidence="10 11" key="1">
    <citation type="journal article" date="2013" name="Int. J. Syst. Evol. Microbiol.">
        <title>Roseomonas aerophila sp. nov., isolated from air.</title>
        <authorList>
            <person name="Kim S.J."/>
            <person name="Weon H.Y."/>
            <person name="Ahn J.H."/>
            <person name="Hong S.B."/>
            <person name="Seok S.J."/>
            <person name="Whang K.S."/>
            <person name="Kwon S.W."/>
        </authorList>
    </citation>
    <scope>NUCLEOTIDE SEQUENCE [LARGE SCALE GENOMIC DNA]</scope>
    <source>
        <strain evidence="10 11">NBRC 108923</strain>
    </source>
</reference>
<evidence type="ECO:0000313" key="10">
    <source>
        <dbReference type="EMBL" id="MBC9206445.1"/>
    </source>
</evidence>
<comment type="similarity">
    <text evidence="2 7">Belongs to the cytochrome c oxidase subunit 3 family.</text>
</comment>
<feature type="transmembrane region" description="Helical" evidence="8">
    <location>
        <begin position="22"/>
        <end position="47"/>
    </location>
</feature>
<evidence type="ECO:0000256" key="6">
    <source>
        <dbReference type="ARBA" id="ARBA00023136"/>
    </source>
</evidence>
<dbReference type="InterPro" id="IPR000298">
    <property type="entry name" value="Cyt_c_oxidase-like_su3"/>
</dbReference>
<organism evidence="10 11">
    <name type="scientific">Teichococcus aerophilus</name>
    <dbReference type="NCBI Taxonomy" id="1224513"/>
    <lineage>
        <taxon>Bacteria</taxon>
        <taxon>Pseudomonadati</taxon>
        <taxon>Pseudomonadota</taxon>
        <taxon>Alphaproteobacteria</taxon>
        <taxon>Acetobacterales</taxon>
        <taxon>Roseomonadaceae</taxon>
        <taxon>Roseomonas</taxon>
    </lineage>
</organism>
<evidence type="ECO:0000256" key="1">
    <source>
        <dbReference type="ARBA" id="ARBA00004651"/>
    </source>
</evidence>
<comment type="caution">
    <text evidence="10">The sequence shown here is derived from an EMBL/GenBank/DDBJ whole genome shotgun (WGS) entry which is preliminary data.</text>
</comment>
<keyword evidence="4 7" id="KW-0812">Transmembrane</keyword>
<name>A0ABR7RIP0_9PROT</name>
<dbReference type="Pfam" id="PF00510">
    <property type="entry name" value="COX3"/>
    <property type="match status" value="1"/>
</dbReference>
<evidence type="ECO:0000256" key="5">
    <source>
        <dbReference type="ARBA" id="ARBA00022989"/>
    </source>
</evidence>
<dbReference type="InterPro" id="IPR035973">
    <property type="entry name" value="Cyt_c_oxidase_su3-like_sf"/>
</dbReference>
<dbReference type="Gene3D" id="1.20.120.80">
    <property type="entry name" value="Cytochrome c oxidase, subunit III, four-helix bundle"/>
    <property type="match status" value="1"/>
</dbReference>
<sequence>MKQDVVVDLSDLPMNGSGTASLTWWGTVAFMLIEGTGFALMISVYLYLGSLAPAWPIEAPPPEWGPGTGVTLLLLASLVPNVLLSRWAAARDLRKVRAGLLIMAVFGTAPLVLRVWEFMALDVSWDSNAYGSAVWMLLGLHTTHILTDLLETYVLAALMFTRHADNPRRFGDVQDGAMYWNFVVLTWLPIYACLYGIPRL</sequence>
<evidence type="ECO:0000259" key="9">
    <source>
        <dbReference type="PROSITE" id="PS50253"/>
    </source>
</evidence>
<evidence type="ECO:0000256" key="4">
    <source>
        <dbReference type="ARBA" id="ARBA00022692"/>
    </source>
</evidence>
<feature type="transmembrane region" description="Helical" evidence="8">
    <location>
        <begin position="96"/>
        <end position="113"/>
    </location>
</feature>
<dbReference type="PROSITE" id="PS50253">
    <property type="entry name" value="COX3"/>
    <property type="match status" value="1"/>
</dbReference>
<keyword evidence="6 8" id="KW-0472">Membrane</keyword>
<accession>A0ABR7RIP0</accession>
<feature type="transmembrane region" description="Helical" evidence="8">
    <location>
        <begin position="177"/>
        <end position="197"/>
    </location>
</feature>
<keyword evidence="11" id="KW-1185">Reference proteome</keyword>
<dbReference type="PANTHER" id="PTHR11403:SF2">
    <property type="entry name" value="CYTOCHROME BO(3) UBIQUINOL OXIDASE SUBUNIT 3"/>
    <property type="match status" value="1"/>
</dbReference>
<proteinExistence type="inferred from homology"/>
<dbReference type="Proteomes" id="UP000626026">
    <property type="component" value="Unassembled WGS sequence"/>
</dbReference>
<dbReference type="SUPFAM" id="SSF81452">
    <property type="entry name" value="Cytochrome c oxidase subunit III-like"/>
    <property type="match status" value="1"/>
</dbReference>
<comment type="subcellular location">
    <subcellularLocation>
        <location evidence="1 7">Cell membrane</location>
        <topology evidence="1 7">Multi-pass membrane protein</topology>
    </subcellularLocation>
</comment>
<protein>
    <submittedName>
        <fullName evidence="10">Cytochrome c oxidase subunit 3</fullName>
    </submittedName>
</protein>
<feature type="transmembrane region" description="Helical" evidence="8">
    <location>
        <begin position="133"/>
        <end position="156"/>
    </location>
</feature>
<feature type="transmembrane region" description="Helical" evidence="8">
    <location>
        <begin position="67"/>
        <end position="84"/>
    </location>
</feature>
<dbReference type="EMBL" id="JACTVA010000007">
    <property type="protein sequence ID" value="MBC9206445.1"/>
    <property type="molecule type" value="Genomic_DNA"/>
</dbReference>
<evidence type="ECO:0000313" key="11">
    <source>
        <dbReference type="Proteomes" id="UP000626026"/>
    </source>
</evidence>
<evidence type="ECO:0000256" key="2">
    <source>
        <dbReference type="ARBA" id="ARBA00010581"/>
    </source>
</evidence>